<reference evidence="1 2" key="1">
    <citation type="submission" date="2014-07" db="EMBL/GenBank/DDBJ databases">
        <title>Genome of Chryseobacterium formosense LMG 24722.</title>
        <authorList>
            <person name="Pipes S.E."/>
            <person name="Stropko S.J."/>
            <person name="Newman J.D."/>
        </authorList>
    </citation>
    <scope>NUCLEOTIDE SEQUENCE [LARGE SCALE GENOMIC DNA]</scope>
    <source>
        <strain evidence="1 2">LMG 24722</strain>
    </source>
</reference>
<keyword evidence="2" id="KW-1185">Reference proteome</keyword>
<dbReference type="STRING" id="236814.IX39_03365"/>
<accession>A0A085Z5K2</accession>
<dbReference type="AlphaFoldDB" id="A0A085Z5K2"/>
<dbReference type="Proteomes" id="UP000028713">
    <property type="component" value="Unassembled WGS sequence"/>
</dbReference>
<name>A0A085Z5K2_9FLAO</name>
<dbReference type="EMBL" id="JPRP01000001">
    <property type="protein sequence ID" value="KFE99715.1"/>
    <property type="molecule type" value="Genomic_DNA"/>
</dbReference>
<dbReference type="RefSeq" id="WP_034673463.1">
    <property type="nucleotide sequence ID" value="NZ_FPAP01000003.1"/>
</dbReference>
<organism evidence="1 2">
    <name type="scientific">Chryseobacterium formosense</name>
    <dbReference type="NCBI Taxonomy" id="236814"/>
    <lineage>
        <taxon>Bacteria</taxon>
        <taxon>Pseudomonadati</taxon>
        <taxon>Bacteroidota</taxon>
        <taxon>Flavobacteriia</taxon>
        <taxon>Flavobacteriales</taxon>
        <taxon>Weeksellaceae</taxon>
        <taxon>Chryseobacterium group</taxon>
        <taxon>Chryseobacterium</taxon>
    </lineage>
</organism>
<evidence type="ECO:0008006" key="3">
    <source>
        <dbReference type="Google" id="ProtNLM"/>
    </source>
</evidence>
<protein>
    <recommendedName>
        <fullName evidence="3">8-amino-7-oxononanoate synthase</fullName>
    </recommendedName>
</protein>
<evidence type="ECO:0000313" key="1">
    <source>
        <dbReference type="EMBL" id="KFE99715.1"/>
    </source>
</evidence>
<sequence length="376" mass="44552">MSYTFQIFGSVKELPTDWNEIIGQQNIMLSEEYFHVLEESKPENMKCFFVGFFANETLIGGALFQYLNFIEHKTFQKDEVLCSVRNFLAKKFTKDVMILGNNMLTGQNGFYFDTSKIHTDKAMSLLNDASTTLQSKYRRSSLIIFKDYQKPFLKNFDERKFKRFFRFSVQPNMILNIKPEWKAFENYADDFSKKYRARLKSAKKKLEGIQKIELDFEAVKMHQKEMNVLYQNVAENAPFNTFFLTNHHFENIKQNLQENFKVFGYFSDDKLIGFYTLIINNQDIDTYFLGYNKEIQKEKQIYLNMLFDMTEFGITNQFKRIIFGRTALEIKSTIGAEPVEIFGLIKHNNKAINTFIEKIFSSLNPKVEWLQRKPFK</sequence>
<dbReference type="InterPro" id="IPR016181">
    <property type="entry name" value="Acyl_CoA_acyltransferase"/>
</dbReference>
<comment type="caution">
    <text evidence="1">The sequence shown here is derived from an EMBL/GenBank/DDBJ whole genome shotgun (WGS) entry which is preliminary data.</text>
</comment>
<dbReference type="OrthoDB" id="240921at2"/>
<dbReference type="eggNOG" id="COG3146">
    <property type="taxonomic scope" value="Bacteria"/>
</dbReference>
<evidence type="ECO:0000313" key="2">
    <source>
        <dbReference type="Proteomes" id="UP000028713"/>
    </source>
</evidence>
<dbReference type="SUPFAM" id="SSF55729">
    <property type="entry name" value="Acyl-CoA N-acyltransferases (Nat)"/>
    <property type="match status" value="1"/>
</dbReference>
<gene>
    <name evidence="1" type="ORF">IX39_03365</name>
</gene>
<proteinExistence type="predicted"/>